<comment type="caution">
    <text evidence="10">The sequence shown here is derived from an EMBL/GenBank/DDBJ whole genome shotgun (WGS) entry which is preliminary data.</text>
</comment>
<sequence length="378" mass="40418">MADRIMAERRIPVLVITGFLGAGKTSLIADIFRRRPDLAPATALVVNEFGETGIDHALLRAASERQVAIDAGCICCTMRSDLTDALMRLHLDHARGVVDRLDRVIIETTGLADPAPIIHTLAAHPLVAARFALSGIIACIDAEHGAGQIDRHEEALRQVVLADRIVITKTDLTDIAATTALVARIAALNAGARIMDRRAALDAIDRLISPLPYAPDAHGDTARAWLAAEAAANRMACADGRCAVPGHRHHHHDHEHGHDQGYRHGHGHDHDHGHHHAADARIATAMRTLPAGTPQDRIVRAAEHLAAAMGSGLLRLKGLLPAEGERPPLALHGVQHRLYPPMPLNADASLPDKPTLVAITLDADPAAALNRLAREALS</sequence>
<keyword evidence="11" id="KW-1185">Reference proteome</keyword>
<dbReference type="CDD" id="cd03112">
    <property type="entry name" value="CobW-like"/>
    <property type="match status" value="1"/>
</dbReference>
<feature type="domain" description="CobW C-terminal" evidence="9">
    <location>
        <begin position="298"/>
        <end position="373"/>
    </location>
</feature>
<comment type="similarity">
    <text evidence="4">Belongs to the SIMIBI class G3E GTPase family. ZNG1 subfamily.</text>
</comment>
<dbReference type="RefSeq" id="WP_345937189.1">
    <property type="nucleotide sequence ID" value="NZ_JBBKTW010000003.1"/>
</dbReference>
<dbReference type="InterPro" id="IPR027417">
    <property type="entry name" value="P-loop_NTPase"/>
</dbReference>
<evidence type="ECO:0000256" key="3">
    <source>
        <dbReference type="ARBA" id="ARBA00023186"/>
    </source>
</evidence>
<keyword evidence="2" id="KW-0378">Hydrolase</keyword>
<evidence type="ECO:0000256" key="7">
    <source>
        <dbReference type="SAM" id="MobiDB-lite"/>
    </source>
</evidence>
<dbReference type="SUPFAM" id="SSF52540">
    <property type="entry name" value="P-loop containing nucleoside triphosphate hydrolases"/>
    <property type="match status" value="1"/>
</dbReference>
<keyword evidence="1" id="KW-0547">Nucleotide-binding</keyword>
<organism evidence="10 11">
    <name type="scientific">Tistrella arctica</name>
    <dbReference type="NCBI Taxonomy" id="3133430"/>
    <lineage>
        <taxon>Bacteria</taxon>
        <taxon>Pseudomonadati</taxon>
        <taxon>Pseudomonadota</taxon>
        <taxon>Alphaproteobacteria</taxon>
        <taxon>Geminicoccales</taxon>
        <taxon>Geminicoccaceae</taxon>
        <taxon>Tistrella</taxon>
    </lineage>
</organism>
<dbReference type="InterPro" id="IPR036627">
    <property type="entry name" value="CobW-likC_sf"/>
</dbReference>
<feature type="domain" description="CobW/HypB/UreG nucleotide-binding" evidence="8">
    <location>
        <begin position="12"/>
        <end position="195"/>
    </location>
</feature>
<evidence type="ECO:0000256" key="6">
    <source>
        <dbReference type="ARBA" id="ARBA00049117"/>
    </source>
</evidence>
<proteinExistence type="inferred from homology"/>
<evidence type="ECO:0000256" key="5">
    <source>
        <dbReference type="ARBA" id="ARBA00045658"/>
    </source>
</evidence>
<protein>
    <submittedName>
        <fullName evidence="10">CobW family GTP-binding protein</fullName>
    </submittedName>
</protein>
<name>A0ABU9YI90_9PROT</name>
<dbReference type="Gene3D" id="3.30.1220.10">
    <property type="entry name" value="CobW-like, C-terminal domain"/>
    <property type="match status" value="1"/>
</dbReference>
<evidence type="ECO:0000259" key="9">
    <source>
        <dbReference type="Pfam" id="PF07683"/>
    </source>
</evidence>
<dbReference type="PANTHER" id="PTHR13748:SF62">
    <property type="entry name" value="COBW DOMAIN-CONTAINING PROTEIN"/>
    <property type="match status" value="1"/>
</dbReference>
<feature type="region of interest" description="Disordered" evidence="7">
    <location>
        <begin position="248"/>
        <end position="276"/>
    </location>
</feature>
<gene>
    <name evidence="10" type="ORF">WG926_09275</name>
</gene>
<comment type="function">
    <text evidence="5">Zinc chaperone that directly transfers zinc cofactor to target proteins, thereby activating them. Zinc is transferred from the CXCC motif in the GTPase domain to the zinc binding site in target proteins in a process requiring GTP hydrolysis.</text>
</comment>
<accession>A0ABU9YI90</accession>
<dbReference type="Gene3D" id="3.40.50.300">
    <property type="entry name" value="P-loop containing nucleotide triphosphate hydrolases"/>
    <property type="match status" value="1"/>
</dbReference>
<dbReference type="Proteomes" id="UP001413721">
    <property type="component" value="Unassembled WGS sequence"/>
</dbReference>
<evidence type="ECO:0000256" key="2">
    <source>
        <dbReference type="ARBA" id="ARBA00022801"/>
    </source>
</evidence>
<dbReference type="Pfam" id="PF07683">
    <property type="entry name" value="CobW_C"/>
    <property type="match status" value="1"/>
</dbReference>
<dbReference type="SUPFAM" id="SSF90002">
    <property type="entry name" value="Hypothetical protein YjiA, C-terminal domain"/>
    <property type="match status" value="1"/>
</dbReference>
<dbReference type="InterPro" id="IPR011629">
    <property type="entry name" value="CobW-like_C"/>
</dbReference>
<reference evidence="10 11" key="1">
    <citation type="submission" date="2024-03" db="EMBL/GenBank/DDBJ databases">
        <title>High-quality draft genome sequencing of Tistrella sp. BH-R2-4.</title>
        <authorList>
            <person name="Dong C."/>
        </authorList>
    </citation>
    <scope>NUCLEOTIDE SEQUENCE [LARGE SCALE GENOMIC DNA]</scope>
    <source>
        <strain evidence="10 11">BH-R2-4</strain>
    </source>
</reference>
<dbReference type="EMBL" id="JBBKTW010000003">
    <property type="protein sequence ID" value="MEN2988493.1"/>
    <property type="molecule type" value="Genomic_DNA"/>
</dbReference>
<keyword evidence="3" id="KW-0143">Chaperone</keyword>
<evidence type="ECO:0000259" key="8">
    <source>
        <dbReference type="Pfam" id="PF02492"/>
    </source>
</evidence>
<evidence type="ECO:0000313" key="11">
    <source>
        <dbReference type="Proteomes" id="UP001413721"/>
    </source>
</evidence>
<dbReference type="PANTHER" id="PTHR13748">
    <property type="entry name" value="COBW-RELATED"/>
    <property type="match status" value="1"/>
</dbReference>
<dbReference type="InterPro" id="IPR003495">
    <property type="entry name" value="CobW/HypB/UreG_nucleotide-bd"/>
</dbReference>
<evidence type="ECO:0000256" key="4">
    <source>
        <dbReference type="ARBA" id="ARBA00034320"/>
    </source>
</evidence>
<dbReference type="InterPro" id="IPR051316">
    <property type="entry name" value="Zinc-reg_GTPase_activator"/>
</dbReference>
<comment type="catalytic activity">
    <reaction evidence="6">
        <text>GTP + H2O = GDP + phosphate + H(+)</text>
        <dbReference type="Rhea" id="RHEA:19669"/>
        <dbReference type="ChEBI" id="CHEBI:15377"/>
        <dbReference type="ChEBI" id="CHEBI:15378"/>
        <dbReference type="ChEBI" id="CHEBI:37565"/>
        <dbReference type="ChEBI" id="CHEBI:43474"/>
        <dbReference type="ChEBI" id="CHEBI:58189"/>
    </reaction>
    <physiologicalReaction direction="left-to-right" evidence="6">
        <dbReference type="Rhea" id="RHEA:19670"/>
    </physiologicalReaction>
</comment>
<dbReference type="Pfam" id="PF02492">
    <property type="entry name" value="cobW"/>
    <property type="match status" value="1"/>
</dbReference>
<feature type="compositionally biased region" description="Basic and acidic residues" evidence="7">
    <location>
        <begin position="254"/>
        <end position="276"/>
    </location>
</feature>
<evidence type="ECO:0000256" key="1">
    <source>
        <dbReference type="ARBA" id="ARBA00022741"/>
    </source>
</evidence>
<evidence type="ECO:0000313" key="10">
    <source>
        <dbReference type="EMBL" id="MEN2988493.1"/>
    </source>
</evidence>